<dbReference type="Gene3D" id="3.10.129.10">
    <property type="entry name" value="Hotdog Thioesterase"/>
    <property type="match status" value="1"/>
</dbReference>
<keyword evidence="1" id="KW-0378">Hydrolase</keyword>
<dbReference type="InterPro" id="IPR029069">
    <property type="entry name" value="HotDog_dom_sf"/>
</dbReference>
<dbReference type="Pfam" id="PF03061">
    <property type="entry name" value="4HBT"/>
    <property type="match status" value="1"/>
</dbReference>
<dbReference type="GO" id="GO:0005829">
    <property type="term" value="C:cytosol"/>
    <property type="evidence" value="ECO:0007669"/>
    <property type="project" value="TreeGrafter"/>
</dbReference>
<dbReference type="OrthoDB" id="9813158at2"/>
<evidence type="ECO:0000313" key="3">
    <source>
        <dbReference type="EMBL" id="RAK63424.1"/>
    </source>
</evidence>
<reference evidence="3 4" key="1">
    <citation type="submission" date="2018-05" db="EMBL/GenBank/DDBJ databases">
        <authorList>
            <person name="Lanie J.A."/>
            <person name="Ng W.-L."/>
            <person name="Kazmierczak K.M."/>
            <person name="Andrzejewski T.M."/>
            <person name="Davidsen T.M."/>
            <person name="Wayne K.J."/>
            <person name="Tettelin H."/>
            <person name="Glass J.I."/>
            <person name="Rusch D."/>
            <person name="Podicherti R."/>
            <person name="Tsui H.-C.T."/>
            <person name="Winkler M.E."/>
        </authorList>
    </citation>
    <scope>NUCLEOTIDE SEQUENCE [LARGE SCALE GENOMIC DNA]</scope>
    <source>
        <strain evidence="3 4">BUT-10</strain>
    </source>
</reference>
<evidence type="ECO:0000256" key="1">
    <source>
        <dbReference type="ARBA" id="ARBA00022801"/>
    </source>
</evidence>
<accession>A0A328BC98</accession>
<dbReference type="CDD" id="cd03443">
    <property type="entry name" value="PaaI_thioesterase"/>
    <property type="match status" value="1"/>
</dbReference>
<dbReference type="AlphaFoldDB" id="A0A328BC98"/>
<dbReference type="SUPFAM" id="SSF54637">
    <property type="entry name" value="Thioesterase/thiol ester dehydrase-isomerase"/>
    <property type="match status" value="1"/>
</dbReference>
<dbReference type="PANTHER" id="PTHR43240:SF7">
    <property type="entry name" value="BLR7284 PROTEIN"/>
    <property type="match status" value="1"/>
</dbReference>
<dbReference type="InterPro" id="IPR006683">
    <property type="entry name" value="Thioestr_dom"/>
</dbReference>
<keyword evidence="4" id="KW-1185">Reference proteome</keyword>
<protein>
    <submittedName>
        <fullName evidence="3">PaaI family thioesterase</fullName>
    </submittedName>
</protein>
<proteinExistence type="predicted"/>
<sequence>MTMMVPHAASLGLSLVELGKGRGSMQAPWREELVGDPDTGVIASGVVTALIDHTCGLAINSAMTEATPIATLDLRIDYLRPAAPRTGITAEAHCYRLTRSIGFVRAQAWDVSPDDPVATAQAAFMLNPRG</sequence>
<dbReference type="Proteomes" id="UP000249524">
    <property type="component" value="Unassembled WGS sequence"/>
</dbReference>
<dbReference type="PANTHER" id="PTHR43240">
    <property type="entry name" value="1,4-DIHYDROXY-2-NAPHTHOYL-COA THIOESTERASE 1"/>
    <property type="match status" value="1"/>
</dbReference>
<dbReference type="InterPro" id="IPR003736">
    <property type="entry name" value="PAAI_dom"/>
</dbReference>
<dbReference type="EMBL" id="QFYS01000008">
    <property type="protein sequence ID" value="RAK63424.1"/>
    <property type="molecule type" value="Genomic_DNA"/>
</dbReference>
<gene>
    <name evidence="3" type="ORF">DJ019_16180</name>
</gene>
<evidence type="ECO:0000313" key="4">
    <source>
        <dbReference type="Proteomes" id="UP000249524"/>
    </source>
</evidence>
<dbReference type="NCBIfam" id="TIGR00369">
    <property type="entry name" value="unchar_dom_1"/>
    <property type="match status" value="1"/>
</dbReference>
<evidence type="ECO:0000259" key="2">
    <source>
        <dbReference type="Pfam" id="PF03061"/>
    </source>
</evidence>
<dbReference type="GO" id="GO:0061522">
    <property type="term" value="F:1,4-dihydroxy-2-naphthoyl-CoA thioesterase activity"/>
    <property type="evidence" value="ECO:0007669"/>
    <property type="project" value="TreeGrafter"/>
</dbReference>
<name>A0A328BC98_9CAUL</name>
<comment type="caution">
    <text evidence="3">The sequence shown here is derived from an EMBL/GenBank/DDBJ whole genome shotgun (WGS) entry which is preliminary data.</text>
</comment>
<organism evidence="3 4">
    <name type="scientific">Phenylobacterium kunshanense</name>
    <dbReference type="NCBI Taxonomy" id="1445034"/>
    <lineage>
        <taxon>Bacteria</taxon>
        <taxon>Pseudomonadati</taxon>
        <taxon>Pseudomonadota</taxon>
        <taxon>Alphaproteobacteria</taxon>
        <taxon>Caulobacterales</taxon>
        <taxon>Caulobacteraceae</taxon>
        <taxon>Phenylobacterium</taxon>
    </lineage>
</organism>
<feature type="domain" description="Thioesterase" evidence="2">
    <location>
        <begin position="40"/>
        <end position="113"/>
    </location>
</feature>